<feature type="region of interest" description="Disordered" evidence="1">
    <location>
        <begin position="63"/>
        <end position="87"/>
    </location>
</feature>
<name>A0A2A4J1S1_HELVI</name>
<keyword evidence="2" id="KW-0812">Transmembrane</keyword>
<protein>
    <submittedName>
        <fullName evidence="3">Uncharacterized protein</fullName>
    </submittedName>
</protein>
<accession>A0A2A4J1S1</accession>
<evidence type="ECO:0000313" key="3">
    <source>
        <dbReference type="EMBL" id="PCG66025.1"/>
    </source>
</evidence>
<reference evidence="3" key="1">
    <citation type="submission" date="2017-09" db="EMBL/GenBank/DDBJ databases">
        <title>Contemporary evolution of a Lepidopteran species, Heliothis virescens, in response to modern agricultural practices.</title>
        <authorList>
            <person name="Fritz M.L."/>
            <person name="Deyonke A.M."/>
            <person name="Papanicolaou A."/>
            <person name="Micinski S."/>
            <person name="Westbrook J."/>
            <person name="Gould F."/>
        </authorList>
    </citation>
    <scope>NUCLEOTIDE SEQUENCE [LARGE SCALE GENOMIC DNA]</scope>
    <source>
        <strain evidence="3">HvINT-</strain>
        <tissue evidence="3">Whole body</tissue>
    </source>
</reference>
<dbReference type="EMBL" id="NWSH01003632">
    <property type="protein sequence ID" value="PCG66025.1"/>
    <property type="molecule type" value="Genomic_DNA"/>
</dbReference>
<keyword evidence="2" id="KW-0472">Membrane</keyword>
<comment type="caution">
    <text evidence="3">The sequence shown here is derived from an EMBL/GenBank/DDBJ whole genome shotgun (WGS) entry which is preliminary data.</text>
</comment>
<feature type="transmembrane region" description="Helical" evidence="2">
    <location>
        <begin position="27"/>
        <end position="52"/>
    </location>
</feature>
<proteinExistence type="predicted"/>
<feature type="compositionally biased region" description="Basic and acidic residues" evidence="1">
    <location>
        <begin position="64"/>
        <end position="83"/>
    </location>
</feature>
<gene>
    <name evidence="3" type="ORF">B5V51_8317</name>
</gene>
<keyword evidence="2" id="KW-1133">Transmembrane helix</keyword>
<organism evidence="3">
    <name type="scientific">Heliothis virescens</name>
    <name type="common">Tobacco budworm moth</name>
    <dbReference type="NCBI Taxonomy" id="7102"/>
    <lineage>
        <taxon>Eukaryota</taxon>
        <taxon>Metazoa</taxon>
        <taxon>Ecdysozoa</taxon>
        <taxon>Arthropoda</taxon>
        <taxon>Hexapoda</taxon>
        <taxon>Insecta</taxon>
        <taxon>Pterygota</taxon>
        <taxon>Neoptera</taxon>
        <taxon>Endopterygota</taxon>
        <taxon>Lepidoptera</taxon>
        <taxon>Glossata</taxon>
        <taxon>Ditrysia</taxon>
        <taxon>Noctuoidea</taxon>
        <taxon>Noctuidae</taxon>
        <taxon>Heliothinae</taxon>
        <taxon>Heliothis</taxon>
    </lineage>
</organism>
<evidence type="ECO:0000256" key="1">
    <source>
        <dbReference type="SAM" id="MobiDB-lite"/>
    </source>
</evidence>
<dbReference type="AlphaFoldDB" id="A0A2A4J1S1"/>
<evidence type="ECO:0000256" key="2">
    <source>
        <dbReference type="SAM" id="Phobius"/>
    </source>
</evidence>
<sequence length="103" mass="11568">MFSLTETVAALVFHPFYSWMYMKTLHVLPGAVFLTSAAIAIPPSIILMFFYAQQRASAKSTRKKALEAEEKKDAKEAEAKKNDPLQFIPTPAEIENIEMSKNS</sequence>